<feature type="signal peptide" evidence="2">
    <location>
        <begin position="1"/>
        <end position="21"/>
    </location>
</feature>
<dbReference type="PROSITE" id="PS51257">
    <property type="entry name" value="PROKAR_LIPOPROTEIN"/>
    <property type="match status" value="1"/>
</dbReference>
<dbReference type="EMBL" id="PVNK01000005">
    <property type="protein sequence ID" value="PRQ05811.1"/>
    <property type="molecule type" value="Genomic_DNA"/>
</dbReference>
<comment type="caution">
    <text evidence="3">The sequence shown here is derived from an EMBL/GenBank/DDBJ whole genome shotgun (WGS) entry which is preliminary data.</text>
</comment>
<evidence type="ECO:0000313" key="3">
    <source>
        <dbReference type="EMBL" id="PRQ05811.1"/>
    </source>
</evidence>
<evidence type="ECO:0008006" key="5">
    <source>
        <dbReference type="Google" id="ProtNLM"/>
    </source>
</evidence>
<evidence type="ECO:0000313" key="4">
    <source>
        <dbReference type="Proteomes" id="UP000237968"/>
    </source>
</evidence>
<keyword evidence="2" id="KW-0732">Signal</keyword>
<dbReference type="Proteomes" id="UP000237968">
    <property type="component" value="Unassembled WGS sequence"/>
</dbReference>
<proteinExistence type="predicted"/>
<feature type="region of interest" description="Disordered" evidence="1">
    <location>
        <begin position="73"/>
        <end position="100"/>
    </location>
</feature>
<dbReference type="OrthoDB" id="9831665at2"/>
<feature type="chain" id="PRO_5015547720" description="Lipoprotein" evidence="2">
    <location>
        <begin position="22"/>
        <end position="314"/>
    </location>
</feature>
<reference evidence="3 4" key="1">
    <citation type="submission" date="2018-03" db="EMBL/GenBank/DDBJ databases">
        <title>Draft Genome Sequences of the Obligatory Marine Myxobacteria Enhygromyxa salina SWB005.</title>
        <authorList>
            <person name="Poehlein A."/>
            <person name="Moghaddam J.A."/>
            <person name="Harms H."/>
            <person name="Alanjari M."/>
            <person name="Koenig G.M."/>
            <person name="Daniel R."/>
            <person name="Schaeberle T.F."/>
        </authorList>
    </citation>
    <scope>NUCLEOTIDE SEQUENCE [LARGE SCALE GENOMIC DNA]</scope>
    <source>
        <strain evidence="3 4">SWB005</strain>
    </source>
</reference>
<dbReference type="RefSeq" id="WP_106389612.1">
    <property type="nucleotide sequence ID" value="NZ_PVNK01000005.1"/>
</dbReference>
<sequence>MRAWALLVAACVALGCRPRSSSTPAEAVAAPAVDHGEPLPYHGTWVGPELTLTFAGPWVLVRPTVADPALAASAAPRHSLQEAGGPSEARVSEPRPEPGAAKEAVIELRATIERREGDAFALRTSVAGVLAADFLRPTDWTLLVEDGQLAIAMGDEPLTAYVADELPPPLLGPAMLDELELPEQLVMADAVACLELASSSCAELEAEGPLAGGCRELRWATCVAHLGPHAADPTVRAAQATAEQIHTHALALRFADGLRQGAPAAQRDAAEALHARALERAAEVLDELRRDGPLPDDPNLAGLLAAIEGAQEGR</sequence>
<gene>
    <name evidence="3" type="ORF">ENSA5_01310</name>
</gene>
<name>A0A2S9YL22_9BACT</name>
<dbReference type="AlphaFoldDB" id="A0A2S9YL22"/>
<organism evidence="3 4">
    <name type="scientific">Enhygromyxa salina</name>
    <dbReference type="NCBI Taxonomy" id="215803"/>
    <lineage>
        <taxon>Bacteria</taxon>
        <taxon>Pseudomonadati</taxon>
        <taxon>Myxococcota</taxon>
        <taxon>Polyangia</taxon>
        <taxon>Nannocystales</taxon>
        <taxon>Nannocystaceae</taxon>
        <taxon>Enhygromyxa</taxon>
    </lineage>
</organism>
<evidence type="ECO:0000256" key="2">
    <source>
        <dbReference type="SAM" id="SignalP"/>
    </source>
</evidence>
<keyword evidence="4" id="KW-1185">Reference proteome</keyword>
<accession>A0A2S9YL22</accession>
<protein>
    <recommendedName>
        <fullName evidence="5">Lipoprotein</fullName>
    </recommendedName>
</protein>
<evidence type="ECO:0000256" key="1">
    <source>
        <dbReference type="SAM" id="MobiDB-lite"/>
    </source>
</evidence>